<dbReference type="PANTHER" id="PTHR37534:SF46">
    <property type="entry name" value="ZN(II)2CYS6 TRANSCRIPTION FACTOR (EUROFUNG)"/>
    <property type="match status" value="1"/>
</dbReference>
<feature type="non-terminal residue" evidence="4">
    <location>
        <position position="1"/>
    </location>
</feature>
<evidence type="ECO:0008006" key="6">
    <source>
        <dbReference type="Google" id="ProtNLM"/>
    </source>
</evidence>
<feature type="compositionally biased region" description="Low complexity" evidence="3">
    <location>
        <begin position="245"/>
        <end position="254"/>
    </location>
</feature>
<feature type="compositionally biased region" description="Polar residues" evidence="3">
    <location>
        <begin position="271"/>
        <end position="287"/>
    </location>
</feature>
<protein>
    <recommendedName>
        <fullName evidence="6">C6 transcription factor</fullName>
    </recommendedName>
</protein>
<dbReference type="AlphaFoldDB" id="A0A0F4Z2J5"/>
<name>A0A0F4Z2J5_RASE3</name>
<comment type="caution">
    <text evidence="4">The sequence shown here is derived from an EMBL/GenBank/DDBJ whole genome shotgun (WGS) entry which is preliminary data.</text>
</comment>
<sequence length="735" mass="80991">EDGGGAQEADQGGDGDEVVAAGMQRARVGKGEAVVLGVKDDQMAARPEFGLIAGVEAVGMRGDGEALGAQELDLGVMREDFFVAELGIFPDLGLLASLQRQRRWMDCIRTVRLIRFRSSSTWAMRASMMFLTWTSSGLGTGRSLAMAAGHAASARSNATKRAPSVGILRLLLFFSSLTTPGQRCTVGKRVCDYSPREPPRRPTTVRAILPRTAEPAGGAAGIPSININIGAAGSGRSLSPASVAAPAVSLARPPDSSPDDGSVKTPPTPAGSESSRGGPSSVHTSPPASTPPDQLPGGLGELHASTPQEQRVLDHFKSQFLTTMQTKTAKYSFVAGIMHICQSSPVLMHMMMAIVGHQASGLYESCEEQLFAIDEYRKGLKGFAELVGSGQYERHTLLAAFWILIQFEMRFGQRARDITHHLDGFNSVLLSHGPSLLPQLIDTSKKNSHYDPTRTEFQYPFRTPLVTYKNVVNRLGLWIAYLDACAASFDMGGAVMATMQYRYPGSLDRIFAHSRNALKDLWGNEYPREQEMDDIQNRPAFDLFHHCHILRFKVAELRWDRSVGNARAEKIRELHAEIEGIAEQYASLISIVEGRDPSSQPTSRLVKNLRFIVATFHAVVLEFNRVAYFHAPLPPEGRRAVERILDLAVVVHESEGNDALTRLAWPMFLAGIEAWDRVYQNWLMERLAGLRGYGRNVTRAHRLLEKVVRHQRSVPGRVDYFQWFRSGEAEEFVLV</sequence>
<evidence type="ECO:0000313" key="4">
    <source>
        <dbReference type="EMBL" id="KKA24301.1"/>
    </source>
</evidence>
<dbReference type="Pfam" id="PF11951">
    <property type="entry name" value="Fungal_trans_2"/>
    <property type="match status" value="1"/>
</dbReference>
<proteinExistence type="predicted"/>
<keyword evidence="2" id="KW-0539">Nucleus</keyword>
<dbReference type="RefSeq" id="XP_013330913.1">
    <property type="nucleotide sequence ID" value="XM_013475459.1"/>
</dbReference>
<accession>A0A0F4Z2J5</accession>
<dbReference type="GeneID" id="25314005"/>
<gene>
    <name evidence="4" type="ORF">T310_1654</name>
</gene>
<comment type="subcellular location">
    <subcellularLocation>
        <location evidence="1">Nucleus</location>
    </subcellularLocation>
</comment>
<evidence type="ECO:0000256" key="2">
    <source>
        <dbReference type="ARBA" id="ARBA00023242"/>
    </source>
</evidence>
<reference evidence="4 5" key="1">
    <citation type="submission" date="2015-04" db="EMBL/GenBank/DDBJ databases">
        <authorList>
            <person name="Heijne W.H."/>
            <person name="Fedorova N.D."/>
            <person name="Nierman W.C."/>
            <person name="Vollebregt A.W."/>
            <person name="Zhao Z."/>
            <person name="Wu L."/>
            <person name="Kumar M."/>
            <person name="Stam H."/>
            <person name="van den Berg M.A."/>
            <person name="Pel H.J."/>
        </authorList>
    </citation>
    <scope>NUCLEOTIDE SEQUENCE [LARGE SCALE GENOMIC DNA]</scope>
    <source>
        <strain evidence="4 5">CBS 393.64</strain>
    </source>
</reference>
<evidence type="ECO:0000256" key="3">
    <source>
        <dbReference type="SAM" id="MobiDB-lite"/>
    </source>
</evidence>
<dbReference type="InterPro" id="IPR021858">
    <property type="entry name" value="Fun_TF"/>
</dbReference>
<dbReference type="EMBL" id="LASV01000068">
    <property type="protein sequence ID" value="KKA24301.1"/>
    <property type="molecule type" value="Genomic_DNA"/>
</dbReference>
<organism evidence="4 5">
    <name type="scientific">Rasamsonia emersonii (strain ATCC 16479 / CBS 393.64 / IMI 116815)</name>
    <dbReference type="NCBI Taxonomy" id="1408163"/>
    <lineage>
        <taxon>Eukaryota</taxon>
        <taxon>Fungi</taxon>
        <taxon>Dikarya</taxon>
        <taxon>Ascomycota</taxon>
        <taxon>Pezizomycotina</taxon>
        <taxon>Eurotiomycetes</taxon>
        <taxon>Eurotiomycetidae</taxon>
        <taxon>Eurotiales</taxon>
        <taxon>Trichocomaceae</taxon>
        <taxon>Rasamsonia</taxon>
    </lineage>
</organism>
<evidence type="ECO:0000256" key="1">
    <source>
        <dbReference type="ARBA" id="ARBA00004123"/>
    </source>
</evidence>
<dbReference type="Proteomes" id="UP000053958">
    <property type="component" value="Unassembled WGS sequence"/>
</dbReference>
<dbReference type="STRING" id="1408163.A0A0F4Z2J5"/>
<evidence type="ECO:0000313" key="5">
    <source>
        <dbReference type="Proteomes" id="UP000053958"/>
    </source>
</evidence>
<feature type="region of interest" description="Disordered" evidence="3">
    <location>
        <begin position="245"/>
        <end position="302"/>
    </location>
</feature>
<keyword evidence="5" id="KW-1185">Reference proteome</keyword>
<dbReference type="PANTHER" id="PTHR37534">
    <property type="entry name" value="TRANSCRIPTIONAL ACTIVATOR PROTEIN UGA3"/>
    <property type="match status" value="1"/>
</dbReference>
<dbReference type="GO" id="GO:0005634">
    <property type="term" value="C:nucleus"/>
    <property type="evidence" value="ECO:0007669"/>
    <property type="project" value="UniProtKB-SubCell"/>
</dbReference>
<dbReference type="OrthoDB" id="4356994at2759"/>